<proteinExistence type="predicted"/>
<feature type="transmembrane region" description="Helical" evidence="1">
    <location>
        <begin position="137"/>
        <end position="156"/>
    </location>
</feature>
<feature type="transmembrane region" description="Helical" evidence="1">
    <location>
        <begin position="74"/>
        <end position="91"/>
    </location>
</feature>
<evidence type="ECO:0008006" key="4">
    <source>
        <dbReference type="Google" id="ProtNLM"/>
    </source>
</evidence>
<dbReference type="eggNOG" id="ENOG503345N">
    <property type="taxonomic scope" value="Bacteria"/>
</dbReference>
<gene>
    <name evidence="2" type="ORF">HMPREF9088_0297</name>
</gene>
<accession>E6LD57</accession>
<keyword evidence="1" id="KW-0472">Membrane</keyword>
<feature type="transmembrane region" description="Helical" evidence="1">
    <location>
        <begin position="255"/>
        <end position="284"/>
    </location>
</feature>
<evidence type="ECO:0000313" key="2">
    <source>
        <dbReference type="EMBL" id="EFU74866.1"/>
    </source>
</evidence>
<dbReference type="HOGENOM" id="CLU_971467_0_0_9"/>
<keyword evidence="3" id="KW-1185">Reference proteome</keyword>
<feature type="transmembrane region" description="Helical" evidence="1">
    <location>
        <begin position="230"/>
        <end position="249"/>
    </location>
</feature>
<feature type="transmembrane region" description="Helical" evidence="1">
    <location>
        <begin position="103"/>
        <end position="125"/>
    </location>
</feature>
<protein>
    <recommendedName>
        <fullName evidence="4">O-antigen polymerase</fullName>
    </recommendedName>
</protein>
<organism evidence="2 3">
    <name type="scientific">Enterococcus italicus (strain DSM 15952 / CCUG 50447 / LMG 22039 / TP 1.5)</name>
    <dbReference type="NCBI Taxonomy" id="888064"/>
    <lineage>
        <taxon>Bacteria</taxon>
        <taxon>Bacillati</taxon>
        <taxon>Bacillota</taxon>
        <taxon>Bacilli</taxon>
        <taxon>Lactobacillales</taxon>
        <taxon>Enterococcaceae</taxon>
        <taxon>Enterococcus</taxon>
    </lineage>
</organism>
<dbReference type="Proteomes" id="UP000010296">
    <property type="component" value="Unassembled WGS sequence"/>
</dbReference>
<keyword evidence="1" id="KW-1133">Transmembrane helix</keyword>
<dbReference type="STRING" id="888064.HMPREF9088_0297"/>
<evidence type="ECO:0000256" key="1">
    <source>
        <dbReference type="SAM" id="Phobius"/>
    </source>
</evidence>
<sequence>MRTFRKITVFFAVASLIFHFIYIFLTNSLFINLSIDWGRIKSIGGNSPFYFVAQQPIVFLGKLLPRNTGIFSEAPMYSLVLTLALMSYLLIERKKFILDFTSIILMITILTTTSTTGVISVLMLYLFMNISKTSNNYIAMFISILVITPIVIYGGYNIISAKFAQGIASTSVRLDDIHAGYISWLEKPIMGHGFQNSILAIQSKMAIGRIINLQGNSGFSSGIFSSLNEIGLVGTIIYVLIPLIVYSLLGKLRFIFVIIFFFILINTIFFGSYIYMLFICMMIIEFYT</sequence>
<dbReference type="EMBL" id="AEPV01000010">
    <property type="protein sequence ID" value="EFU74866.1"/>
    <property type="molecule type" value="Genomic_DNA"/>
</dbReference>
<feature type="transmembrane region" description="Helical" evidence="1">
    <location>
        <begin position="7"/>
        <end position="25"/>
    </location>
</feature>
<feature type="non-terminal residue" evidence="2">
    <location>
        <position position="288"/>
    </location>
</feature>
<evidence type="ECO:0000313" key="3">
    <source>
        <dbReference type="Proteomes" id="UP000010296"/>
    </source>
</evidence>
<dbReference type="AlphaFoldDB" id="E6LD57"/>
<name>E6LD57_ENTI1</name>
<keyword evidence="1" id="KW-0812">Transmembrane</keyword>
<reference evidence="2 3" key="1">
    <citation type="submission" date="2010-12" db="EMBL/GenBank/DDBJ databases">
        <authorList>
            <person name="Muzny D."/>
            <person name="Qin X."/>
            <person name="Deng J."/>
            <person name="Jiang H."/>
            <person name="Liu Y."/>
            <person name="Qu J."/>
            <person name="Song X.-Z."/>
            <person name="Zhang L."/>
            <person name="Thornton R."/>
            <person name="Coyle M."/>
            <person name="Francisco L."/>
            <person name="Jackson L."/>
            <person name="Javaid M."/>
            <person name="Korchina V."/>
            <person name="Kovar C."/>
            <person name="Mata R."/>
            <person name="Mathew T."/>
            <person name="Ngo R."/>
            <person name="Nguyen L."/>
            <person name="Nguyen N."/>
            <person name="Okwuonu G."/>
            <person name="Ongeri F."/>
            <person name="Pham C."/>
            <person name="Simmons D."/>
            <person name="Wilczek-Boney K."/>
            <person name="Hale W."/>
            <person name="Jakkamsetti A."/>
            <person name="Pham P."/>
            <person name="Ruth R."/>
            <person name="San Lucas F."/>
            <person name="Warren J."/>
            <person name="Zhang J."/>
            <person name="Zhao Z."/>
            <person name="Zhou C."/>
            <person name="Zhu D."/>
            <person name="Lee S."/>
            <person name="Bess C."/>
            <person name="Blankenburg K."/>
            <person name="Forbes L."/>
            <person name="Fu Q."/>
            <person name="Gubbala S."/>
            <person name="Hirani K."/>
            <person name="Jayaseelan J.C."/>
            <person name="Lara F."/>
            <person name="Munidasa M."/>
            <person name="Palculict T."/>
            <person name="Patil S."/>
            <person name="Pu L.-L."/>
            <person name="Saada N."/>
            <person name="Tang L."/>
            <person name="Weissenberger G."/>
            <person name="Zhu Y."/>
            <person name="Hemphill L."/>
            <person name="Shang Y."/>
            <person name="Youmans B."/>
            <person name="Ayvaz T."/>
            <person name="Ross M."/>
            <person name="Santibanez J."/>
            <person name="Aqrawi P."/>
            <person name="Gross S."/>
            <person name="Joshi V."/>
            <person name="Fowler G."/>
            <person name="Nazareth L."/>
            <person name="Reid J."/>
            <person name="Worley K."/>
            <person name="Petrosino J."/>
            <person name="Highlander S."/>
            <person name="Gibbs R."/>
        </authorList>
    </citation>
    <scope>NUCLEOTIDE SEQUENCE [LARGE SCALE GENOMIC DNA]</scope>
    <source>
        <strain evidence="3">DSM 15952 / CCUG 50447 / LMG 22039 / TP 1.5</strain>
    </source>
</reference>
<comment type="caution">
    <text evidence="2">The sequence shown here is derived from an EMBL/GenBank/DDBJ whole genome shotgun (WGS) entry which is preliminary data.</text>
</comment>